<dbReference type="EMBL" id="AXUN02000239">
    <property type="protein sequence ID" value="ETA78931.1"/>
    <property type="molecule type" value="Genomic_DNA"/>
</dbReference>
<dbReference type="STRING" id="994573.T472_0219730"/>
<evidence type="ECO:0000313" key="2">
    <source>
        <dbReference type="Proteomes" id="UP000017747"/>
    </source>
</evidence>
<dbReference type="Proteomes" id="UP000017747">
    <property type="component" value="Unassembled WGS sequence"/>
</dbReference>
<protein>
    <submittedName>
        <fullName evidence="1">Prevent-host-death protein</fullName>
    </submittedName>
</protein>
<name>V7I0W5_9CLOT</name>
<accession>V7I0W5</accession>
<evidence type="ECO:0000313" key="1">
    <source>
        <dbReference type="EMBL" id="ETA78931.1"/>
    </source>
</evidence>
<comment type="caution">
    <text evidence="1">The sequence shown here is derived from an EMBL/GenBank/DDBJ whole genome shotgun (WGS) entry which is preliminary data.</text>
</comment>
<dbReference type="RefSeq" id="WP_023386657.1">
    <property type="nucleotide sequence ID" value="NZ_AXUN02000239.1"/>
</dbReference>
<gene>
    <name evidence="1" type="ORF">T472_0219730</name>
</gene>
<organism evidence="1 2">
    <name type="scientific">Youngiibacter fragilis 232.1</name>
    <dbReference type="NCBI Taxonomy" id="994573"/>
    <lineage>
        <taxon>Bacteria</taxon>
        <taxon>Bacillati</taxon>
        <taxon>Bacillota</taxon>
        <taxon>Clostridia</taxon>
        <taxon>Eubacteriales</taxon>
        <taxon>Clostridiaceae</taxon>
        <taxon>Youngiibacter</taxon>
    </lineage>
</organism>
<dbReference type="AlphaFoldDB" id="V7I0W5"/>
<dbReference type="eggNOG" id="ENOG5030K7T">
    <property type="taxonomic scope" value="Bacteria"/>
</dbReference>
<sequence>MSKLTKGSTAYIEPVSISLFNQGKANKIFDDVKTEGIKAVLKNNKRIAMIVSPSKYDEMTEIIEDCRLLLVAMNRMKANDKEAIPMSDVMKRLGITQEDLDNTDAAIET</sequence>
<reference evidence="1 2" key="1">
    <citation type="journal article" date="2014" name="Genome Announc.">
        <title>Genome Sequence of Youngiibacter fragilis, the Type Strain of the Genus Youngiibacter.</title>
        <authorList>
            <person name="Wawrik C.B."/>
            <person name="Callaghan A.V."/>
            <person name="Stamps B.W."/>
            <person name="Wawrik B."/>
        </authorList>
    </citation>
    <scope>NUCLEOTIDE SEQUENCE [LARGE SCALE GENOMIC DNA]</scope>
    <source>
        <strain evidence="1 2">232.1</strain>
    </source>
</reference>
<dbReference type="OrthoDB" id="1646957at2"/>
<keyword evidence="2" id="KW-1185">Reference proteome</keyword>
<proteinExistence type="predicted"/>